<keyword evidence="4" id="KW-0547">Nucleotide-binding</keyword>
<dbReference type="SUPFAM" id="SSF55060">
    <property type="entry name" value="GHMP Kinase, C-terminal domain"/>
    <property type="match status" value="1"/>
</dbReference>
<keyword evidence="6" id="KW-0067">ATP-binding</keyword>
<dbReference type="InterPro" id="IPR006205">
    <property type="entry name" value="Mev_gal_kin"/>
</dbReference>
<keyword evidence="7" id="KW-0460">Magnesium</keyword>
<evidence type="ECO:0000259" key="11">
    <source>
        <dbReference type="Pfam" id="PF08544"/>
    </source>
</evidence>
<dbReference type="EC" id="2.7.1.36" evidence="12"/>
<dbReference type="PANTHER" id="PTHR43290:SF2">
    <property type="entry name" value="MEVALONATE KINASE"/>
    <property type="match status" value="1"/>
</dbReference>
<evidence type="ECO:0000313" key="12">
    <source>
        <dbReference type="EMBL" id="MCY1006368.1"/>
    </source>
</evidence>
<evidence type="ECO:0000256" key="6">
    <source>
        <dbReference type="ARBA" id="ARBA00022840"/>
    </source>
</evidence>
<feature type="domain" description="GHMP kinase C-terminal" evidence="11">
    <location>
        <begin position="222"/>
        <end position="289"/>
    </location>
</feature>
<name>A0A9X3ELR5_9BACT</name>
<evidence type="ECO:0000256" key="9">
    <source>
        <dbReference type="ARBA" id="ARBA00029438"/>
    </source>
</evidence>
<dbReference type="InterPro" id="IPR036554">
    <property type="entry name" value="GHMP_kinase_C_sf"/>
</dbReference>
<accession>A0A9X3ELR5</accession>
<evidence type="ECO:0000256" key="2">
    <source>
        <dbReference type="ARBA" id="ARBA00022516"/>
    </source>
</evidence>
<dbReference type="NCBIfam" id="TIGR00549">
    <property type="entry name" value="mevalon_kin"/>
    <property type="match status" value="1"/>
</dbReference>
<keyword evidence="3 12" id="KW-0808">Transferase</keyword>
<protein>
    <submittedName>
        <fullName evidence="12">Mevalonate kinase</fullName>
        <ecNumber evidence="12">2.7.1.36</ecNumber>
    </submittedName>
</protein>
<evidence type="ECO:0000256" key="4">
    <source>
        <dbReference type="ARBA" id="ARBA00022741"/>
    </source>
</evidence>
<organism evidence="12 13">
    <name type="scientific">Nannocystis pusilla</name>
    <dbReference type="NCBI Taxonomy" id="889268"/>
    <lineage>
        <taxon>Bacteria</taxon>
        <taxon>Pseudomonadati</taxon>
        <taxon>Myxococcota</taxon>
        <taxon>Polyangia</taxon>
        <taxon>Nannocystales</taxon>
        <taxon>Nannocystaceae</taxon>
        <taxon>Nannocystis</taxon>
    </lineage>
</organism>
<dbReference type="GO" id="GO:0019287">
    <property type="term" value="P:isopentenyl diphosphate biosynthetic process, mevalonate pathway"/>
    <property type="evidence" value="ECO:0007669"/>
    <property type="project" value="TreeGrafter"/>
</dbReference>
<dbReference type="Proteomes" id="UP001150924">
    <property type="component" value="Unassembled WGS sequence"/>
</dbReference>
<comment type="pathway">
    <text evidence="9">Isoprenoid biosynthesis; isopentenyl diphosphate biosynthesis via mevalonate pathway; isopentenyl diphosphate from (R)-mevalonate: step 1/3.</text>
</comment>
<evidence type="ECO:0000256" key="7">
    <source>
        <dbReference type="ARBA" id="ARBA00022842"/>
    </source>
</evidence>
<keyword evidence="2" id="KW-0444">Lipid biosynthesis</keyword>
<dbReference type="EMBL" id="JAPNKE010000002">
    <property type="protein sequence ID" value="MCY1006368.1"/>
    <property type="molecule type" value="Genomic_DNA"/>
</dbReference>
<dbReference type="GO" id="GO:0005829">
    <property type="term" value="C:cytosol"/>
    <property type="evidence" value="ECO:0007669"/>
    <property type="project" value="TreeGrafter"/>
</dbReference>
<dbReference type="Gene3D" id="3.30.230.10">
    <property type="match status" value="1"/>
</dbReference>
<keyword evidence="1" id="KW-0963">Cytoplasm</keyword>
<dbReference type="PRINTS" id="PR00959">
    <property type="entry name" value="MEVGALKINASE"/>
</dbReference>
<evidence type="ECO:0000259" key="10">
    <source>
        <dbReference type="Pfam" id="PF00288"/>
    </source>
</evidence>
<dbReference type="InterPro" id="IPR020568">
    <property type="entry name" value="Ribosomal_Su5_D2-typ_SF"/>
</dbReference>
<sequence length="307" mass="31436">MTIPLHPRAEAHGKVIVLGEHAVVYGYPAVAAGLPQGVVLEAQPRPDPRLPVTLTIPAWDLDLELHPASDHPVARACLEVLAHCDGPVTGWAIRGASALPSRAGLGSSAALTVALARLVYGPDASIDDVVAASLAGERVFHGEPSGLDSRVAAQGGVLRYVRGEPPRAINPGAPLPLCIIPSGIPRSTADQVARCRSRLEHLPSVVRPVLIAVGQAVESGIHAIEHGDLDTLGVLFDVAHGLLGALDVSSPALDRMAADARAAGARGAKLTGAGRGGCLLALVGDAPETLTAAFPNLRPLFVEVAAS</sequence>
<keyword evidence="13" id="KW-1185">Reference proteome</keyword>
<dbReference type="RefSeq" id="WP_267768529.1">
    <property type="nucleotide sequence ID" value="NZ_JAPNKE010000002.1"/>
</dbReference>
<dbReference type="GO" id="GO:0005524">
    <property type="term" value="F:ATP binding"/>
    <property type="evidence" value="ECO:0007669"/>
    <property type="project" value="UniProtKB-KW"/>
</dbReference>
<evidence type="ECO:0000256" key="5">
    <source>
        <dbReference type="ARBA" id="ARBA00022777"/>
    </source>
</evidence>
<dbReference type="InterPro" id="IPR014721">
    <property type="entry name" value="Ribsml_uS5_D2-typ_fold_subgr"/>
</dbReference>
<evidence type="ECO:0000256" key="1">
    <source>
        <dbReference type="ARBA" id="ARBA00022490"/>
    </source>
</evidence>
<reference evidence="12" key="1">
    <citation type="submission" date="2022-11" db="EMBL/GenBank/DDBJ databases">
        <title>Minimal conservation of predation-associated metabolite biosynthetic gene clusters underscores biosynthetic potential of Myxococcota including descriptions for ten novel species: Archangium lansinium sp. nov., Myxococcus landrumus sp. nov., Nannocystis bai.</title>
        <authorList>
            <person name="Ahearne A."/>
            <person name="Stevens C."/>
            <person name="Phillips K."/>
        </authorList>
    </citation>
    <scope>NUCLEOTIDE SEQUENCE</scope>
    <source>
        <strain evidence="12">Na p29</strain>
    </source>
</reference>
<gene>
    <name evidence="12" type="primary">mvk</name>
    <name evidence="12" type="ORF">OV079_12505</name>
</gene>
<keyword evidence="8" id="KW-0443">Lipid metabolism</keyword>
<proteinExistence type="predicted"/>
<dbReference type="AlphaFoldDB" id="A0A9X3ELR5"/>
<dbReference type="InterPro" id="IPR013750">
    <property type="entry name" value="GHMP_kinase_C_dom"/>
</dbReference>
<dbReference type="PANTHER" id="PTHR43290">
    <property type="entry name" value="MEVALONATE KINASE"/>
    <property type="match status" value="1"/>
</dbReference>
<evidence type="ECO:0000256" key="3">
    <source>
        <dbReference type="ARBA" id="ARBA00022679"/>
    </source>
</evidence>
<dbReference type="Pfam" id="PF08544">
    <property type="entry name" value="GHMP_kinases_C"/>
    <property type="match status" value="1"/>
</dbReference>
<feature type="domain" description="GHMP kinase N-terminal" evidence="10">
    <location>
        <begin position="76"/>
        <end position="155"/>
    </location>
</feature>
<dbReference type="Gene3D" id="3.30.70.890">
    <property type="entry name" value="GHMP kinase, C-terminal domain"/>
    <property type="match status" value="1"/>
</dbReference>
<dbReference type="SUPFAM" id="SSF54211">
    <property type="entry name" value="Ribosomal protein S5 domain 2-like"/>
    <property type="match status" value="1"/>
</dbReference>
<evidence type="ECO:0000256" key="8">
    <source>
        <dbReference type="ARBA" id="ARBA00023098"/>
    </source>
</evidence>
<dbReference type="InterPro" id="IPR006204">
    <property type="entry name" value="GHMP_kinase_N_dom"/>
</dbReference>
<keyword evidence="5 12" id="KW-0418">Kinase</keyword>
<dbReference type="GO" id="GO:0004496">
    <property type="term" value="F:mevalonate kinase activity"/>
    <property type="evidence" value="ECO:0007669"/>
    <property type="project" value="UniProtKB-EC"/>
</dbReference>
<comment type="caution">
    <text evidence="12">The sequence shown here is derived from an EMBL/GenBank/DDBJ whole genome shotgun (WGS) entry which is preliminary data.</text>
</comment>
<dbReference type="Pfam" id="PF00288">
    <property type="entry name" value="GHMP_kinases_N"/>
    <property type="match status" value="1"/>
</dbReference>
<evidence type="ECO:0000313" key="13">
    <source>
        <dbReference type="Proteomes" id="UP001150924"/>
    </source>
</evidence>